<dbReference type="EMBL" id="JADGJW010000918">
    <property type="protein sequence ID" value="KAJ3209897.1"/>
    <property type="molecule type" value="Genomic_DNA"/>
</dbReference>
<evidence type="ECO:0000256" key="1">
    <source>
        <dbReference type="SAM" id="MobiDB-lite"/>
    </source>
</evidence>
<evidence type="ECO:0000313" key="3">
    <source>
        <dbReference type="Proteomes" id="UP001211065"/>
    </source>
</evidence>
<comment type="caution">
    <text evidence="2">The sequence shown here is derived from an EMBL/GenBank/DDBJ whole genome shotgun (WGS) entry which is preliminary data.</text>
</comment>
<dbReference type="Proteomes" id="UP001211065">
    <property type="component" value="Unassembled WGS sequence"/>
</dbReference>
<organism evidence="2 3">
    <name type="scientific">Clydaea vesicula</name>
    <dbReference type="NCBI Taxonomy" id="447962"/>
    <lineage>
        <taxon>Eukaryota</taxon>
        <taxon>Fungi</taxon>
        <taxon>Fungi incertae sedis</taxon>
        <taxon>Chytridiomycota</taxon>
        <taxon>Chytridiomycota incertae sedis</taxon>
        <taxon>Chytridiomycetes</taxon>
        <taxon>Lobulomycetales</taxon>
        <taxon>Lobulomycetaceae</taxon>
        <taxon>Clydaea</taxon>
    </lineage>
</organism>
<feature type="region of interest" description="Disordered" evidence="1">
    <location>
        <begin position="205"/>
        <end position="226"/>
    </location>
</feature>
<name>A0AAD5XXZ0_9FUNG</name>
<proteinExistence type="predicted"/>
<dbReference type="AlphaFoldDB" id="A0AAD5XXZ0"/>
<protein>
    <submittedName>
        <fullName evidence="2">Uncharacterized protein</fullName>
    </submittedName>
</protein>
<gene>
    <name evidence="2" type="ORF">HK099_008403</name>
</gene>
<reference evidence="2" key="1">
    <citation type="submission" date="2020-05" db="EMBL/GenBank/DDBJ databases">
        <title>Phylogenomic resolution of chytrid fungi.</title>
        <authorList>
            <person name="Stajich J.E."/>
            <person name="Amses K."/>
            <person name="Simmons R."/>
            <person name="Seto K."/>
            <person name="Myers J."/>
            <person name="Bonds A."/>
            <person name="Quandt C.A."/>
            <person name="Barry K."/>
            <person name="Liu P."/>
            <person name="Grigoriev I."/>
            <person name="Longcore J.E."/>
            <person name="James T.Y."/>
        </authorList>
    </citation>
    <scope>NUCLEOTIDE SEQUENCE</scope>
    <source>
        <strain evidence="2">JEL0476</strain>
    </source>
</reference>
<keyword evidence="3" id="KW-1185">Reference proteome</keyword>
<feature type="compositionally biased region" description="Polar residues" evidence="1">
    <location>
        <begin position="205"/>
        <end position="217"/>
    </location>
</feature>
<evidence type="ECO:0000313" key="2">
    <source>
        <dbReference type="EMBL" id="KAJ3209897.1"/>
    </source>
</evidence>
<sequence>MNFYYSECLIEEEEEEELFLLQNKLFCFSTHNHFFEKNNQGFQKESESVKKNITENRNGLINEPNKFYLCQAKRNSVKEQVWWSKDFKGNFMDTTDTRENNANFVFDKENLKGSNSVVNHHDESEEDKNSSVENKSNGIIKEKELKEDFEEVNDIKIFDDSNLIENDPEFLENRKIEELEFCMNLKKNLCKTEEKSYCFFVPSTRSTPPNSEFNSSSDWDDDYECK</sequence>
<accession>A0AAD5XXZ0</accession>